<evidence type="ECO:0000313" key="2">
    <source>
        <dbReference type="EMBL" id="BCL62490.1"/>
    </source>
</evidence>
<keyword evidence="2" id="KW-0808">Transferase</keyword>
<dbReference type="KEGG" id="dbk:DGMP_31830"/>
<dbReference type="InterPro" id="IPR050194">
    <property type="entry name" value="Glycosyltransferase_grp1"/>
</dbReference>
<feature type="domain" description="Glycosyl transferase family 1" evidence="1">
    <location>
        <begin position="200"/>
        <end position="343"/>
    </location>
</feature>
<dbReference type="CDD" id="cd03801">
    <property type="entry name" value="GT4_PimA-like"/>
    <property type="match status" value="1"/>
</dbReference>
<sequence length="369" mass="42720">MNIAYYMPFKPMGHQNPSGDLVTGTELFNHLAQNNRISPASRLRCRWIYYHPSLWLRFLLEKRRILRKYSVYPPDIWFSYHSYYKAPDLLGYHCSRKLNIPYVIFQGIYSTKRRKKLKTLPGFILNRKILLAADHIFTNKKKDLKNLRRLLPEERLSYIAPGIHPEKFTYCEKSRNELRTQLNCRDKTVILTAAMFRPGVKTEGISQVILSCAELLTENPEIVLWIVGDGSCRRELEQKAGESLPGKAWFTGKVERNEMYRYYSGADIFAFPGINESLGMVYLEAQSCRLPVIALADWGGGEAVIHNQTGLLSPAAEKSEFTANMEKLLKNPELRNRLAREAEAYIRSHHNLTENYTLLEKQLKTIARD</sequence>
<keyword evidence="3" id="KW-1185">Reference proteome</keyword>
<dbReference type="RefSeq" id="WP_228854842.1">
    <property type="nucleotide sequence ID" value="NZ_AP024086.1"/>
</dbReference>
<gene>
    <name evidence="2" type="ORF">DGMP_31830</name>
</gene>
<dbReference type="Proteomes" id="UP000826725">
    <property type="component" value="Chromosome"/>
</dbReference>
<organism evidence="2 3">
    <name type="scientific">Desulfomarina profundi</name>
    <dbReference type="NCBI Taxonomy" id="2772557"/>
    <lineage>
        <taxon>Bacteria</taxon>
        <taxon>Pseudomonadati</taxon>
        <taxon>Thermodesulfobacteriota</taxon>
        <taxon>Desulfobulbia</taxon>
        <taxon>Desulfobulbales</taxon>
        <taxon>Desulfobulbaceae</taxon>
        <taxon>Desulfomarina</taxon>
    </lineage>
</organism>
<name>A0A8D5FRS1_9BACT</name>
<dbReference type="PANTHER" id="PTHR45947">
    <property type="entry name" value="SULFOQUINOVOSYL TRANSFERASE SQD2"/>
    <property type="match status" value="1"/>
</dbReference>
<reference evidence="2" key="1">
    <citation type="submission" date="2020-09" db="EMBL/GenBank/DDBJ databases">
        <title>Desulfogranum mesoprofundum gen. nov., sp. nov., a novel mesophilic, sulfate-reducing chemolithoautotroph isolated from a deep-sea hydrothermal vent chimney in the Suiyo Seamount.</title>
        <authorList>
            <person name="Hashimoto Y."/>
            <person name="Nakagawa S."/>
        </authorList>
    </citation>
    <scope>NUCLEOTIDE SEQUENCE</scope>
    <source>
        <strain evidence="2">KT2</strain>
    </source>
</reference>
<dbReference type="EMBL" id="AP024086">
    <property type="protein sequence ID" value="BCL62490.1"/>
    <property type="molecule type" value="Genomic_DNA"/>
</dbReference>
<evidence type="ECO:0000313" key="3">
    <source>
        <dbReference type="Proteomes" id="UP000826725"/>
    </source>
</evidence>
<protein>
    <submittedName>
        <fullName evidence="2">Glycosyl transferase</fullName>
    </submittedName>
</protein>
<dbReference type="AlphaFoldDB" id="A0A8D5FRS1"/>
<accession>A0A8D5FRS1</accession>
<dbReference type="InterPro" id="IPR001296">
    <property type="entry name" value="Glyco_trans_1"/>
</dbReference>
<dbReference type="GO" id="GO:0016757">
    <property type="term" value="F:glycosyltransferase activity"/>
    <property type="evidence" value="ECO:0007669"/>
    <property type="project" value="InterPro"/>
</dbReference>
<dbReference type="PANTHER" id="PTHR45947:SF3">
    <property type="entry name" value="SULFOQUINOVOSYL TRANSFERASE SQD2"/>
    <property type="match status" value="1"/>
</dbReference>
<dbReference type="Pfam" id="PF00534">
    <property type="entry name" value="Glycos_transf_1"/>
    <property type="match status" value="1"/>
</dbReference>
<evidence type="ECO:0000259" key="1">
    <source>
        <dbReference type="Pfam" id="PF00534"/>
    </source>
</evidence>
<proteinExistence type="predicted"/>